<accession>A0A0R3MYZ0</accession>
<evidence type="ECO:0000256" key="2">
    <source>
        <dbReference type="SAM" id="Phobius"/>
    </source>
</evidence>
<feature type="transmembrane region" description="Helical" evidence="2">
    <location>
        <begin position="28"/>
        <end position="46"/>
    </location>
</feature>
<evidence type="ECO:0000313" key="3">
    <source>
        <dbReference type="EMBL" id="KRR25003.1"/>
    </source>
</evidence>
<keyword evidence="2" id="KW-0472">Membrane</keyword>
<keyword evidence="1" id="KW-0175">Coiled coil</keyword>
<proteinExistence type="predicted"/>
<dbReference type="Proteomes" id="UP000051660">
    <property type="component" value="Unassembled WGS sequence"/>
</dbReference>
<organism evidence="3 4">
    <name type="scientific">Bradyrhizobium lablabi</name>
    <dbReference type="NCBI Taxonomy" id="722472"/>
    <lineage>
        <taxon>Bacteria</taxon>
        <taxon>Pseudomonadati</taxon>
        <taxon>Pseudomonadota</taxon>
        <taxon>Alphaproteobacteria</taxon>
        <taxon>Hyphomicrobiales</taxon>
        <taxon>Nitrobacteraceae</taxon>
        <taxon>Bradyrhizobium</taxon>
    </lineage>
</organism>
<evidence type="ECO:0008006" key="5">
    <source>
        <dbReference type="Google" id="ProtNLM"/>
    </source>
</evidence>
<keyword evidence="2" id="KW-1133">Transmembrane helix</keyword>
<dbReference type="EMBL" id="LLYB01000059">
    <property type="protein sequence ID" value="KRR25003.1"/>
    <property type="molecule type" value="Genomic_DNA"/>
</dbReference>
<keyword evidence="2" id="KW-0812">Transmembrane</keyword>
<protein>
    <recommendedName>
        <fullName evidence="5">Polysaccharide chain length determinant N-terminal domain-containing protein</fullName>
    </recommendedName>
</protein>
<feature type="transmembrane region" description="Helical" evidence="2">
    <location>
        <begin position="267"/>
        <end position="284"/>
    </location>
</feature>
<comment type="caution">
    <text evidence="3">The sequence shown here is derived from an EMBL/GenBank/DDBJ whole genome shotgun (WGS) entry which is preliminary data.</text>
</comment>
<dbReference type="AlphaFoldDB" id="A0A0R3MYZ0"/>
<reference evidence="3 4" key="1">
    <citation type="submission" date="2014-03" db="EMBL/GenBank/DDBJ databases">
        <title>Bradyrhizobium valentinum sp. nov., isolated from effective nodules of Lupinus mariae-josephae, a lupine endemic of basic-lime soils in Eastern Spain.</title>
        <authorList>
            <person name="Duran D."/>
            <person name="Rey L."/>
            <person name="Navarro A."/>
            <person name="Busquets A."/>
            <person name="Imperial J."/>
            <person name="Ruiz-Argueso T."/>
        </authorList>
    </citation>
    <scope>NUCLEOTIDE SEQUENCE [LARGE SCALE GENOMIC DNA]</scope>
    <source>
        <strain evidence="3 4">CCBAU 23086</strain>
    </source>
</reference>
<sequence>MEYQLPTTAPDARSVLRFVVPLVWKSKWLIAAAAVLAATVTFALMSSDKIEAWSGRANLTIGLAPASDFLAQKSGPAVAPIETPRRTIARLSDPAFRELIVKRAVFEPATASISRSMVASSLRGIALDKERDVAIELTAGSAADVQSAFRAVAAEVGAAHAAILDRQLDVVESRINEVKLRIAAIEKEIDEVNERLLKPLPPPRRNESQRSLISPMLVTTISAWNELQSLVRNDTILKQLSEQTALRVEADHVVVTHRSIERLRTSLLAGAGMLVAMIILTIVVNPPTRASGRLGKIDLTER</sequence>
<feature type="coiled-coil region" evidence="1">
    <location>
        <begin position="168"/>
        <end position="195"/>
    </location>
</feature>
<gene>
    <name evidence="3" type="ORF">CQ14_30760</name>
</gene>
<name>A0A0R3MYZ0_9BRAD</name>
<evidence type="ECO:0000256" key="1">
    <source>
        <dbReference type="SAM" id="Coils"/>
    </source>
</evidence>
<evidence type="ECO:0000313" key="4">
    <source>
        <dbReference type="Proteomes" id="UP000051660"/>
    </source>
</evidence>